<evidence type="ECO:0000313" key="1">
    <source>
        <dbReference type="EMBL" id="JAV62848.1"/>
    </source>
</evidence>
<dbReference type="EMBL" id="GEZM01078208">
    <property type="protein sequence ID" value="JAV62858.1"/>
    <property type="molecule type" value="Transcribed_RNA"/>
</dbReference>
<accession>A0A1Y1KQI9</accession>
<reference evidence="1" key="1">
    <citation type="journal article" date="2016" name="Sci. Rep.">
        <title>Molecular characterization of firefly nuptial gifts: a multi-omics approach sheds light on postcopulatory sexual selection.</title>
        <authorList>
            <person name="Al-Wathiqui N."/>
            <person name="Fallon T.R."/>
            <person name="South A."/>
            <person name="Weng J.K."/>
            <person name="Lewis S.M."/>
        </authorList>
    </citation>
    <scope>NUCLEOTIDE SEQUENCE</scope>
</reference>
<dbReference type="EMBL" id="GEZM01078212">
    <property type="protein sequence ID" value="JAV62848.1"/>
    <property type="molecule type" value="Transcribed_RNA"/>
</dbReference>
<dbReference type="EMBL" id="GEZM01078211">
    <property type="protein sequence ID" value="JAV62851.1"/>
    <property type="molecule type" value="Transcribed_RNA"/>
</dbReference>
<proteinExistence type="predicted"/>
<name>A0A1Y1KQI9_PHOPY</name>
<dbReference type="AlphaFoldDB" id="A0A1Y1KQI9"/>
<organism evidence="1">
    <name type="scientific">Photinus pyralis</name>
    <name type="common">Common eastern firefly</name>
    <name type="synonym">Lampyris pyralis</name>
    <dbReference type="NCBI Taxonomy" id="7054"/>
    <lineage>
        <taxon>Eukaryota</taxon>
        <taxon>Metazoa</taxon>
        <taxon>Ecdysozoa</taxon>
        <taxon>Arthropoda</taxon>
        <taxon>Hexapoda</taxon>
        <taxon>Insecta</taxon>
        <taxon>Pterygota</taxon>
        <taxon>Neoptera</taxon>
        <taxon>Endopterygota</taxon>
        <taxon>Coleoptera</taxon>
        <taxon>Polyphaga</taxon>
        <taxon>Elateriformia</taxon>
        <taxon>Elateroidea</taxon>
        <taxon>Lampyridae</taxon>
        <taxon>Lampyrinae</taxon>
        <taxon>Photinus</taxon>
    </lineage>
</organism>
<protein>
    <submittedName>
        <fullName evidence="1">Uncharacterized protein</fullName>
    </submittedName>
</protein>
<dbReference type="EMBL" id="GEZM01078209">
    <property type="protein sequence ID" value="JAV62852.1"/>
    <property type="molecule type" value="Transcribed_RNA"/>
</dbReference>
<sequence>MPQVEIGFLLQNPRILTRQIAQIQDGFPENYFPVDSRLGNRIVLGLVQGDGVVKLGRLNATGSTDRLAVLFVDETHAARPRVLGRPQAEGGHENEVRQRYAAHRDTHRVDVVVVRNARLYYEIEPLRATVLWNLSYAVAVRIVAHRDEDHEETVRKVSLRNSNSSFATDRLPVTLEFDIVQRIMYGTRGVLYAHHHAHVILRFNFENNRLVVCLGAILRKAVKIVPRLARCNYRVVANARFDVRIGEINLQSVADVVVGRSRDRDDRSLIVFPGSETIKSADERGAKRTGAVHKSGVAGIACDD</sequence>